<dbReference type="GO" id="GO:0016491">
    <property type="term" value="F:oxidoreductase activity"/>
    <property type="evidence" value="ECO:0007669"/>
    <property type="project" value="UniProtKB-KW"/>
</dbReference>
<accession>A0A553HXF1</accession>
<dbReference type="InterPro" id="IPR002347">
    <property type="entry name" value="SDR_fam"/>
</dbReference>
<reference evidence="3" key="1">
    <citation type="submission" date="2019-06" db="EMBL/GenBank/DDBJ databases">
        <title>Draft genome sequence of the griseofulvin-producing fungus Xylaria cubensis strain G536.</title>
        <authorList>
            <person name="Mead M.E."/>
            <person name="Raja H.A."/>
            <person name="Steenwyk J.L."/>
            <person name="Knowles S.L."/>
            <person name="Oberlies N.H."/>
            <person name="Rokas A."/>
        </authorList>
    </citation>
    <scope>NUCLEOTIDE SEQUENCE [LARGE SCALE GENOMIC DNA]</scope>
    <source>
        <strain evidence="3">G536</strain>
    </source>
</reference>
<evidence type="ECO:0000256" key="1">
    <source>
        <dbReference type="ARBA" id="ARBA00023002"/>
    </source>
</evidence>
<gene>
    <name evidence="2" type="ORF">FHL15_006548</name>
</gene>
<keyword evidence="1" id="KW-0560">Oxidoreductase</keyword>
<dbReference type="PANTHER" id="PTHR43157">
    <property type="entry name" value="PHOSPHATIDYLINOSITOL-GLYCAN BIOSYNTHESIS CLASS F PROTEIN-RELATED"/>
    <property type="match status" value="1"/>
</dbReference>
<dbReference type="SUPFAM" id="SSF51735">
    <property type="entry name" value="NAD(P)-binding Rossmann-fold domains"/>
    <property type="match status" value="1"/>
</dbReference>
<proteinExistence type="predicted"/>
<evidence type="ECO:0000313" key="3">
    <source>
        <dbReference type="Proteomes" id="UP000319160"/>
    </source>
</evidence>
<evidence type="ECO:0000313" key="2">
    <source>
        <dbReference type="EMBL" id="TRX92621.1"/>
    </source>
</evidence>
<dbReference type="EMBL" id="VFLP01000035">
    <property type="protein sequence ID" value="TRX92621.1"/>
    <property type="molecule type" value="Genomic_DNA"/>
</dbReference>
<evidence type="ECO:0008006" key="4">
    <source>
        <dbReference type="Google" id="ProtNLM"/>
    </source>
</evidence>
<dbReference type="Pfam" id="PF00106">
    <property type="entry name" value="adh_short"/>
    <property type="match status" value="1"/>
</dbReference>
<sequence length="355" mass="38810">MEAAPRPFTTPPEQRATVRATLRRQLCVVPPPVEDVDLGGKTAIVTGSNGGIGLESARQLLGLGLSRLILAVRNEQKGQQARTTLLSEFKLPDDAIDVWKLDMLSYDSITTFAARAKTLDRLDIAVLNAGIFNQKFNMVNPHPASSHEETIQLNVLSTTLLSILLLPVLKTKSPSPSNTPGRLVIVSSDVSSFAKFKERNHQPLLPSFSDPKLFDGWERYCTSKLLSQLAISELAKRVDPSIAIITLPNPGLCYGTHLGQLPEANVVDMIGSFLKRIFGRRPSVGTRTITAGAVKFGREAHGQYVEDGKLEPLAPFAYEAEGERVAQLLWDEIMQELSFAKVEEILAGLETPSSE</sequence>
<dbReference type="STRING" id="2512241.A0A553HXF1"/>
<dbReference type="PANTHER" id="PTHR43157:SF31">
    <property type="entry name" value="PHOSPHATIDYLINOSITOL-GLYCAN BIOSYNTHESIS CLASS F PROTEIN"/>
    <property type="match status" value="1"/>
</dbReference>
<name>A0A553HXF1_9PEZI</name>
<dbReference type="Proteomes" id="UP000319160">
    <property type="component" value="Unassembled WGS sequence"/>
</dbReference>
<dbReference type="InterPro" id="IPR036291">
    <property type="entry name" value="NAD(P)-bd_dom_sf"/>
</dbReference>
<keyword evidence="3" id="KW-1185">Reference proteome</keyword>
<dbReference type="OrthoDB" id="191139at2759"/>
<dbReference type="PRINTS" id="PR00081">
    <property type="entry name" value="GDHRDH"/>
</dbReference>
<protein>
    <recommendedName>
        <fullName evidence="4">Ketoreductase (KR) domain-containing protein</fullName>
    </recommendedName>
</protein>
<dbReference type="Gene3D" id="3.40.50.720">
    <property type="entry name" value="NAD(P)-binding Rossmann-like Domain"/>
    <property type="match status" value="1"/>
</dbReference>
<dbReference type="AlphaFoldDB" id="A0A553HXF1"/>
<organism evidence="2 3">
    <name type="scientific">Xylaria flabelliformis</name>
    <dbReference type="NCBI Taxonomy" id="2512241"/>
    <lineage>
        <taxon>Eukaryota</taxon>
        <taxon>Fungi</taxon>
        <taxon>Dikarya</taxon>
        <taxon>Ascomycota</taxon>
        <taxon>Pezizomycotina</taxon>
        <taxon>Sordariomycetes</taxon>
        <taxon>Xylariomycetidae</taxon>
        <taxon>Xylariales</taxon>
        <taxon>Xylariaceae</taxon>
        <taxon>Xylaria</taxon>
    </lineage>
</organism>
<comment type="caution">
    <text evidence="2">The sequence shown here is derived from an EMBL/GenBank/DDBJ whole genome shotgun (WGS) entry which is preliminary data.</text>
</comment>